<keyword evidence="2" id="KW-1185">Reference proteome</keyword>
<dbReference type="SUPFAM" id="SSF51182">
    <property type="entry name" value="RmlC-like cupins"/>
    <property type="match status" value="1"/>
</dbReference>
<sequence length="100" mass="10656">MNRSRFLPGLLTAVPATAWAGFKSLPGDRKGFRVAAGEGRLHGHLRLKGVNANILDLRVSGKDANGALAIFEQTGLTPGKGTPLHVHHHQGEIFNVVEGE</sequence>
<evidence type="ECO:0000313" key="2">
    <source>
        <dbReference type="Proteomes" id="UP001501725"/>
    </source>
</evidence>
<dbReference type="InterPro" id="IPR011051">
    <property type="entry name" value="RmlC_Cupin_sf"/>
</dbReference>
<dbReference type="EMBL" id="BAABGY010000018">
    <property type="protein sequence ID" value="GAA4343881.1"/>
    <property type="molecule type" value="Genomic_DNA"/>
</dbReference>
<proteinExistence type="predicted"/>
<gene>
    <name evidence="1" type="ORF">GCM10023184_44520</name>
</gene>
<reference evidence="2" key="1">
    <citation type="journal article" date="2019" name="Int. J. Syst. Evol. Microbiol.">
        <title>The Global Catalogue of Microorganisms (GCM) 10K type strain sequencing project: providing services to taxonomists for standard genome sequencing and annotation.</title>
        <authorList>
            <consortium name="The Broad Institute Genomics Platform"/>
            <consortium name="The Broad Institute Genome Sequencing Center for Infectious Disease"/>
            <person name="Wu L."/>
            <person name="Ma J."/>
        </authorList>
    </citation>
    <scope>NUCLEOTIDE SEQUENCE [LARGE SCALE GENOMIC DNA]</scope>
    <source>
        <strain evidence="2">JCM 17919</strain>
    </source>
</reference>
<accession>A0ABP8HSR9</accession>
<dbReference type="Gene3D" id="2.60.120.10">
    <property type="entry name" value="Jelly Rolls"/>
    <property type="match status" value="1"/>
</dbReference>
<evidence type="ECO:0000313" key="1">
    <source>
        <dbReference type="EMBL" id="GAA4343881.1"/>
    </source>
</evidence>
<protein>
    <recommendedName>
        <fullName evidence="3">Cupin domain-containing protein</fullName>
    </recommendedName>
</protein>
<evidence type="ECO:0008006" key="3">
    <source>
        <dbReference type="Google" id="ProtNLM"/>
    </source>
</evidence>
<dbReference type="Proteomes" id="UP001501725">
    <property type="component" value="Unassembled WGS sequence"/>
</dbReference>
<comment type="caution">
    <text evidence="1">The sequence shown here is derived from an EMBL/GenBank/DDBJ whole genome shotgun (WGS) entry which is preliminary data.</text>
</comment>
<dbReference type="InterPro" id="IPR014710">
    <property type="entry name" value="RmlC-like_jellyroll"/>
</dbReference>
<name>A0ABP8HSR9_9BACT</name>
<organism evidence="1 2">
    <name type="scientific">Flaviaesturariibacter amylovorans</name>
    <dbReference type="NCBI Taxonomy" id="1084520"/>
    <lineage>
        <taxon>Bacteria</taxon>
        <taxon>Pseudomonadati</taxon>
        <taxon>Bacteroidota</taxon>
        <taxon>Chitinophagia</taxon>
        <taxon>Chitinophagales</taxon>
        <taxon>Chitinophagaceae</taxon>
        <taxon>Flaviaestuariibacter</taxon>
    </lineage>
</organism>
<dbReference type="RefSeq" id="WP_345258209.1">
    <property type="nucleotide sequence ID" value="NZ_BAABGY010000018.1"/>
</dbReference>